<feature type="transmembrane region" description="Helical" evidence="1">
    <location>
        <begin position="12"/>
        <end position="41"/>
    </location>
</feature>
<dbReference type="EMBL" id="AUVB01000018">
    <property type="protein sequence ID" value="KGE04760.1"/>
    <property type="molecule type" value="Genomic_DNA"/>
</dbReference>
<feature type="transmembrane region" description="Helical" evidence="1">
    <location>
        <begin position="249"/>
        <end position="273"/>
    </location>
</feature>
<feature type="domain" description="SGNH" evidence="3">
    <location>
        <begin position="411"/>
        <end position="635"/>
    </location>
</feature>
<evidence type="ECO:0000256" key="1">
    <source>
        <dbReference type="SAM" id="Phobius"/>
    </source>
</evidence>
<feature type="transmembrane region" description="Helical" evidence="1">
    <location>
        <begin position="164"/>
        <end position="182"/>
    </location>
</feature>
<dbReference type="InterPro" id="IPR050879">
    <property type="entry name" value="Acyltransferase_3"/>
</dbReference>
<dbReference type="PATRIC" id="fig|1265313.6.peg.632"/>
<feature type="transmembrane region" description="Helical" evidence="1">
    <location>
        <begin position="72"/>
        <end position="91"/>
    </location>
</feature>
<dbReference type="InterPro" id="IPR002656">
    <property type="entry name" value="Acyl_transf_3_dom"/>
</dbReference>
<feature type="transmembrane region" description="Helical" evidence="1">
    <location>
        <begin position="142"/>
        <end position="157"/>
    </location>
</feature>
<reference evidence="4 5" key="1">
    <citation type="journal article" date="2014" name="Genome Announc.">
        <title>Genome Sequence of Gammaproteobacterial Pseudohaliea rubra Type Strain DSM 19751, Isolated from Coastal Seawater of the Mediterranean Sea.</title>
        <authorList>
            <person name="Spring S."/>
            <person name="Fiebig A."/>
            <person name="Riedel T."/>
            <person name="Goker M."/>
            <person name="Klenk H.P."/>
        </authorList>
    </citation>
    <scope>NUCLEOTIDE SEQUENCE [LARGE SCALE GENOMIC DNA]</scope>
    <source>
        <strain evidence="4 5">DSM 19751</strain>
    </source>
</reference>
<dbReference type="OrthoDB" id="9767863at2"/>
<dbReference type="Pfam" id="PF19040">
    <property type="entry name" value="SGNH"/>
    <property type="match status" value="1"/>
</dbReference>
<feature type="transmembrane region" description="Helical" evidence="1">
    <location>
        <begin position="321"/>
        <end position="338"/>
    </location>
</feature>
<keyword evidence="1" id="KW-0472">Membrane</keyword>
<gene>
    <name evidence="4" type="ORF">HRUBRA_00638</name>
</gene>
<evidence type="ECO:0008006" key="6">
    <source>
        <dbReference type="Google" id="ProtNLM"/>
    </source>
</evidence>
<comment type="caution">
    <text evidence="4">The sequence shown here is derived from an EMBL/GenBank/DDBJ whole genome shotgun (WGS) entry which is preliminary data.</text>
</comment>
<proteinExistence type="predicted"/>
<feature type="transmembrane region" description="Helical" evidence="1">
    <location>
        <begin position="359"/>
        <end position="379"/>
    </location>
</feature>
<feature type="domain" description="Acyltransferase 3" evidence="2">
    <location>
        <begin position="5"/>
        <end position="335"/>
    </location>
</feature>
<dbReference type="AlphaFoldDB" id="A0A095VTR8"/>
<organism evidence="4 5">
    <name type="scientific">Pseudohaliea rubra DSM 19751</name>
    <dbReference type="NCBI Taxonomy" id="1265313"/>
    <lineage>
        <taxon>Bacteria</taxon>
        <taxon>Pseudomonadati</taxon>
        <taxon>Pseudomonadota</taxon>
        <taxon>Gammaproteobacteria</taxon>
        <taxon>Cellvibrionales</taxon>
        <taxon>Halieaceae</taxon>
        <taxon>Pseudohaliea</taxon>
    </lineage>
</organism>
<dbReference type="InterPro" id="IPR043968">
    <property type="entry name" value="SGNH"/>
</dbReference>
<name>A0A095VTR8_9GAMM</name>
<dbReference type="HOGENOM" id="CLU_005679_10_2_6"/>
<keyword evidence="1" id="KW-0812">Transmembrane</keyword>
<keyword evidence="1" id="KW-1133">Transmembrane helix</keyword>
<accession>A0A095VTR8</accession>
<feature type="transmembrane region" description="Helical" evidence="1">
    <location>
        <begin position="285"/>
        <end position="309"/>
    </location>
</feature>
<dbReference type="RefSeq" id="WP_052094450.1">
    <property type="nucleotide sequence ID" value="NZ_KN234755.1"/>
</dbReference>
<feature type="transmembrane region" description="Helical" evidence="1">
    <location>
        <begin position="223"/>
        <end position="243"/>
    </location>
</feature>
<dbReference type="Proteomes" id="UP000029640">
    <property type="component" value="Unassembled WGS sequence"/>
</dbReference>
<keyword evidence="5" id="KW-1185">Reference proteome</keyword>
<dbReference type="GO" id="GO:0016747">
    <property type="term" value="F:acyltransferase activity, transferring groups other than amino-acyl groups"/>
    <property type="evidence" value="ECO:0007669"/>
    <property type="project" value="InterPro"/>
</dbReference>
<dbReference type="GO" id="GO:0016020">
    <property type="term" value="C:membrane"/>
    <property type="evidence" value="ECO:0007669"/>
    <property type="project" value="TreeGrafter"/>
</dbReference>
<feature type="transmembrane region" description="Helical" evidence="1">
    <location>
        <begin position="188"/>
        <end position="211"/>
    </location>
</feature>
<dbReference type="eggNOG" id="COG1835">
    <property type="taxonomic scope" value="Bacteria"/>
</dbReference>
<dbReference type="PANTHER" id="PTHR23028">
    <property type="entry name" value="ACETYLTRANSFERASE"/>
    <property type="match status" value="1"/>
</dbReference>
<dbReference type="PANTHER" id="PTHR23028:SF53">
    <property type="entry name" value="ACYL_TRANSF_3 DOMAIN-CONTAINING PROTEIN"/>
    <property type="match status" value="1"/>
</dbReference>
<evidence type="ECO:0000313" key="5">
    <source>
        <dbReference type="Proteomes" id="UP000029640"/>
    </source>
</evidence>
<protein>
    <recommendedName>
        <fullName evidence="6">O-antigen acetylase</fullName>
    </recommendedName>
</protein>
<dbReference type="Pfam" id="PF01757">
    <property type="entry name" value="Acyl_transf_3"/>
    <property type="match status" value="1"/>
</dbReference>
<evidence type="ECO:0000259" key="2">
    <source>
        <dbReference type="Pfam" id="PF01757"/>
    </source>
</evidence>
<evidence type="ECO:0000259" key="3">
    <source>
        <dbReference type="Pfam" id="PF19040"/>
    </source>
</evidence>
<dbReference type="GO" id="GO:0009103">
    <property type="term" value="P:lipopolysaccharide biosynthetic process"/>
    <property type="evidence" value="ECO:0007669"/>
    <property type="project" value="TreeGrafter"/>
</dbReference>
<dbReference type="STRING" id="1265313.HRUBRA_00638"/>
<evidence type="ECO:0000313" key="4">
    <source>
        <dbReference type="EMBL" id="KGE04760.1"/>
    </source>
</evidence>
<sequence>MIYRPEIDGLRAVAVAAVVLFHLGIAPLAGGFVGVDVFFVISGYLITRLILARVDSGTFSLAGFYLRRIRRLLPPLLATVAATFVAAALILNPYDFAPFARSALGAMVSVSNIVFYAEAGYWDADSELKPLLHTWSLGVEEQFYLAWPALLLLLWRLRGRLRLGAALAGLTVAGAAITIWFTGVDASAAFFLSPFRVFQFAAGAMLPFFLGTGLGKRLGARPGVVRAALAAGLALILASTLALDADTLYPGWAALLPTLGAALALLGATAPAAGGPLHAALRHSLATWLGKVSYALYLVHWPVVALYRYRTGSHLVPAEQLALVSLMMLLAWLLHAGVERRFYSRAGDPGPRVRLSDGRFALVIAGLVVVLALPALHAWQGDGWAWRFPRQQLTAEAIKAGEQRRFLDTRKACNLGLGTDDACAMAPIQVLVLGNSHEVDGYNFLRAVYEDDPGVALVLFGGTQDCGRLRVEAGVVRAQYPACTARFARLGTPEVAQRFQVVAVSASNRAFSRIAEPFLVAVRALREANPGLRVMTFGSYMKTRVPCARLINETGSSAACGRPENLDYFETNPARDRLFEPFMAVTDLYVDRIDLLCAARRPERCPTETPDGVPAFYDKHHHSRAFARYTGERFAELHPDPVRELLGLGSPAVR</sequence>